<dbReference type="Proteomes" id="UP000827889">
    <property type="component" value="Chromosome 1"/>
</dbReference>
<evidence type="ECO:0000313" key="18">
    <source>
        <dbReference type="RefSeq" id="XP_030512056.2"/>
    </source>
</evidence>
<dbReference type="InterPro" id="IPR011706">
    <property type="entry name" value="Cu-oxidase_C"/>
</dbReference>
<dbReference type="RefSeq" id="XP_030512056.2">
    <property type="nucleotide sequence ID" value="XM_030656196.2"/>
</dbReference>
<evidence type="ECO:0000256" key="13">
    <source>
        <dbReference type="RuleBase" id="RU361119"/>
    </source>
</evidence>
<evidence type="ECO:0000259" key="16">
    <source>
        <dbReference type="Pfam" id="PF07732"/>
    </source>
</evidence>
<evidence type="ECO:0000256" key="1">
    <source>
        <dbReference type="ARBA" id="ARBA00000349"/>
    </source>
</evidence>
<dbReference type="SUPFAM" id="SSF49503">
    <property type="entry name" value="Cupredoxins"/>
    <property type="match status" value="3"/>
</dbReference>
<dbReference type="InterPro" id="IPR033138">
    <property type="entry name" value="Cu_oxidase_CS"/>
</dbReference>
<dbReference type="InterPro" id="IPR034288">
    <property type="entry name" value="CuRO_1_LCC"/>
</dbReference>
<comment type="similarity">
    <text evidence="3 13">Belongs to the multicopper oxidase family.</text>
</comment>
<dbReference type="GO" id="GO:0005507">
    <property type="term" value="F:copper ion binding"/>
    <property type="evidence" value="ECO:0007669"/>
    <property type="project" value="InterPro"/>
</dbReference>
<dbReference type="CDD" id="cd13849">
    <property type="entry name" value="CuRO_1_LCC_plant"/>
    <property type="match status" value="1"/>
</dbReference>
<dbReference type="PROSITE" id="PS00079">
    <property type="entry name" value="MULTICOPPER_OXIDASE1"/>
    <property type="match status" value="1"/>
</dbReference>
<evidence type="ECO:0000259" key="14">
    <source>
        <dbReference type="Pfam" id="PF00394"/>
    </source>
</evidence>
<evidence type="ECO:0000256" key="12">
    <source>
        <dbReference type="ARBA" id="ARBA00023185"/>
    </source>
</evidence>
<evidence type="ECO:0000256" key="6">
    <source>
        <dbReference type="ARBA" id="ARBA00022525"/>
    </source>
</evidence>
<comment type="cofactor">
    <cofactor evidence="13">
        <name>Cu cation</name>
        <dbReference type="ChEBI" id="CHEBI:23378"/>
    </cofactor>
    <text evidence="13">Binds 4 Cu cations per monomer.</text>
</comment>
<dbReference type="InterPro" id="IPR017761">
    <property type="entry name" value="Laccase"/>
</dbReference>
<dbReference type="InterPro" id="IPR034285">
    <property type="entry name" value="CuRO_2_LCC"/>
</dbReference>
<name>A0A8B8MMG3_9MYRT</name>
<reference evidence="17" key="1">
    <citation type="submission" date="2025-05" db="UniProtKB">
        <authorList>
            <consortium name="RefSeq"/>
        </authorList>
    </citation>
    <scope>NUCLEOTIDE SEQUENCE [LARGE SCALE GENOMIC DNA]</scope>
</reference>
<keyword evidence="12 13" id="KW-0439">Lignin degradation</keyword>
<protein>
    <recommendedName>
        <fullName evidence="4 13">Laccase</fullName>
        <ecNumber evidence="4 13">1.10.3.2</ecNumber>
    </recommendedName>
    <alternativeName>
        <fullName evidence="13">Benzenediol:oxygen oxidoreductase</fullName>
    </alternativeName>
    <alternativeName>
        <fullName evidence="13">Diphenol oxidase</fullName>
    </alternativeName>
    <alternativeName>
        <fullName evidence="13">Urishiol oxidase</fullName>
    </alternativeName>
</protein>
<dbReference type="InterPro" id="IPR011707">
    <property type="entry name" value="Cu-oxidase-like_N"/>
</dbReference>
<dbReference type="InterPro" id="IPR034289">
    <property type="entry name" value="CuRO_3_LCC"/>
</dbReference>
<evidence type="ECO:0000313" key="17">
    <source>
        <dbReference type="Proteomes" id="UP000827889"/>
    </source>
</evidence>
<dbReference type="Pfam" id="PF00394">
    <property type="entry name" value="Cu-oxidase"/>
    <property type="match status" value="1"/>
</dbReference>
<evidence type="ECO:0000256" key="10">
    <source>
        <dbReference type="ARBA" id="ARBA00023008"/>
    </source>
</evidence>
<evidence type="ECO:0000256" key="3">
    <source>
        <dbReference type="ARBA" id="ARBA00010609"/>
    </source>
</evidence>
<sequence>MTTMAVRATEVSISAIFVGLLLLLSASVVNGEVHYRDFVLTEKNYTRLCSTKSMLVVNDSFPGPTVYVRKGDTLYVNVYNQGSYGITIHWHGVNQPRNPWFDGAEYVTQCNILPGTNFTYQVLFSEEEGSLWWHAHSEWARYSVHGVIVIHPVDGTSYPFPRPDGEKVIVLASWYTEDVYATIAERLAEGADLLVSEAYTINGEPGDFCECSNETTHRWTIDYGKTYLLRLLNADMNAELFFAIADHNVTVVGSDAAYLKPFSSEFVLISPGQTIDVLLTANQPPGQYYIASRQYYSNMFKYSGYDHTNATAILEYSGNYTSPSTPFFPSGLPPYTDYKAATSFVQSMRNLVNPADVPMDVTTRMFITVSLNQFMLKINDTTDEAYPSASVNNISWYNPWTDVLQAYYRNISGFYTTDFPDDPPTFFNFTQHDLPLNTTAEPERGTKVKVLEYNEEVEIVFQNTDVMNSSENHPMHLHGHSFYVLGTGFGIYNNETDPLTFNLVDPPYQNTASVPKDGWLAIRFRANNPGVWLWHCHLDKHLTWGMNAVFIVKNGGTEDTSIRDPPAYMPPCRPDSRLRLDEFSGSGEKLYLTSM</sequence>
<keyword evidence="7 13" id="KW-0479">Metal-binding</keyword>
<dbReference type="InterPro" id="IPR008972">
    <property type="entry name" value="Cupredoxin"/>
</dbReference>
<organism evidence="17 18">
    <name type="scientific">Rhodamnia argentea</name>
    <dbReference type="NCBI Taxonomy" id="178133"/>
    <lineage>
        <taxon>Eukaryota</taxon>
        <taxon>Viridiplantae</taxon>
        <taxon>Streptophyta</taxon>
        <taxon>Embryophyta</taxon>
        <taxon>Tracheophyta</taxon>
        <taxon>Spermatophyta</taxon>
        <taxon>Magnoliopsida</taxon>
        <taxon>eudicotyledons</taxon>
        <taxon>Gunneridae</taxon>
        <taxon>Pentapetalae</taxon>
        <taxon>rosids</taxon>
        <taxon>malvids</taxon>
        <taxon>Myrtales</taxon>
        <taxon>Myrtaceae</taxon>
        <taxon>Myrtoideae</taxon>
        <taxon>Myrteae</taxon>
        <taxon>Australasian group</taxon>
        <taxon>Rhodamnia</taxon>
    </lineage>
</organism>
<keyword evidence="6 13" id="KW-0964">Secreted</keyword>
<evidence type="ECO:0000256" key="5">
    <source>
        <dbReference type="ARBA" id="ARBA00022523"/>
    </source>
</evidence>
<evidence type="ECO:0000256" key="2">
    <source>
        <dbReference type="ARBA" id="ARBA00004271"/>
    </source>
</evidence>
<dbReference type="EC" id="1.10.3.2" evidence="4 13"/>
<dbReference type="GO" id="GO:0052716">
    <property type="term" value="F:hydroquinone:oxygen oxidoreductase activity"/>
    <property type="evidence" value="ECO:0007669"/>
    <property type="project" value="UniProtKB-EC"/>
</dbReference>
<evidence type="ECO:0000259" key="15">
    <source>
        <dbReference type="Pfam" id="PF07731"/>
    </source>
</evidence>
<keyword evidence="17" id="KW-1185">Reference proteome</keyword>
<proteinExistence type="inferred from homology"/>
<keyword evidence="13" id="KW-0732">Signal</keyword>
<evidence type="ECO:0000256" key="11">
    <source>
        <dbReference type="ARBA" id="ARBA00023180"/>
    </source>
</evidence>
<evidence type="ECO:0000256" key="9">
    <source>
        <dbReference type="ARBA" id="ARBA00023002"/>
    </source>
</evidence>
<keyword evidence="5 13" id="KW-0052">Apoplast</keyword>
<reference evidence="18" key="2">
    <citation type="submission" date="2025-08" db="UniProtKB">
        <authorList>
            <consortium name="RefSeq"/>
        </authorList>
    </citation>
    <scope>IDENTIFICATION</scope>
    <source>
        <tissue evidence="18">Leaf</tissue>
    </source>
</reference>
<dbReference type="Pfam" id="PF07731">
    <property type="entry name" value="Cu-oxidase_2"/>
    <property type="match status" value="1"/>
</dbReference>
<evidence type="ECO:0000256" key="7">
    <source>
        <dbReference type="ARBA" id="ARBA00022723"/>
    </source>
</evidence>
<dbReference type="NCBIfam" id="TIGR03389">
    <property type="entry name" value="laccase"/>
    <property type="match status" value="1"/>
</dbReference>
<dbReference type="InterPro" id="IPR001117">
    <property type="entry name" value="Cu-oxidase_2nd"/>
</dbReference>
<keyword evidence="9 13" id="KW-0560">Oxidoreductase</keyword>
<dbReference type="GO" id="GO:0046274">
    <property type="term" value="P:lignin catabolic process"/>
    <property type="evidence" value="ECO:0007669"/>
    <property type="project" value="UniProtKB-KW"/>
</dbReference>
<dbReference type="GeneID" id="115726360"/>
<dbReference type="GO" id="GO:0048046">
    <property type="term" value="C:apoplast"/>
    <property type="evidence" value="ECO:0007669"/>
    <property type="project" value="UniProtKB-SubCell"/>
</dbReference>
<dbReference type="AlphaFoldDB" id="A0A8B8MMG3"/>
<feature type="domain" description="Plastocyanin-like" evidence="16">
    <location>
        <begin position="41"/>
        <end position="152"/>
    </location>
</feature>
<keyword evidence="8 13" id="KW-0677">Repeat</keyword>
<accession>A0A8B8MMG3</accession>
<dbReference type="PANTHER" id="PTHR11709">
    <property type="entry name" value="MULTI-COPPER OXIDASE"/>
    <property type="match status" value="1"/>
</dbReference>
<dbReference type="InterPro" id="IPR045087">
    <property type="entry name" value="Cu-oxidase_fam"/>
</dbReference>
<dbReference type="Gene3D" id="2.60.40.420">
    <property type="entry name" value="Cupredoxins - blue copper proteins"/>
    <property type="match status" value="3"/>
</dbReference>
<keyword evidence="11" id="KW-0325">Glycoprotein</keyword>
<dbReference type="CDD" id="cd13875">
    <property type="entry name" value="CuRO_2_LCC_plant"/>
    <property type="match status" value="1"/>
</dbReference>
<dbReference type="CDD" id="cd13897">
    <property type="entry name" value="CuRO_3_LCC_plant"/>
    <property type="match status" value="1"/>
</dbReference>
<comment type="catalytic activity">
    <reaction evidence="1 13">
        <text>4 hydroquinone + O2 = 4 benzosemiquinone + 2 H2O</text>
        <dbReference type="Rhea" id="RHEA:11276"/>
        <dbReference type="ChEBI" id="CHEBI:15377"/>
        <dbReference type="ChEBI" id="CHEBI:15379"/>
        <dbReference type="ChEBI" id="CHEBI:17594"/>
        <dbReference type="ChEBI" id="CHEBI:17977"/>
        <dbReference type="EC" id="1.10.3.2"/>
    </reaction>
</comment>
<gene>
    <name evidence="18" type="primary">LOC115726360</name>
</gene>
<dbReference type="Pfam" id="PF07732">
    <property type="entry name" value="Cu-oxidase_3"/>
    <property type="match status" value="1"/>
</dbReference>
<evidence type="ECO:0000256" key="4">
    <source>
        <dbReference type="ARBA" id="ARBA00012297"/>
    </source>
</evidence>
<dbReference type="PROSITE" id="PS00080">
    <property type="entry name" value="MULTICOPPER_OXIDASE2"/>
    <property type="match status" value="1"/>
</dbReference>
<feature type="domain" description="Plastocyanin-like" evidence="15">
    <location>
        <begin position="419"/>
        <end position="554"/>
    </location>
</feature>
<comment type="function">
    <text evidence="13">Lignin degradation and detoxification of lignin-derived products.</text>
</comment>
<feature type="chain" id="PRO_5044967856" description="Laccase" evidence="13">
    <location>
        <begin position="32"/>
        <end position="595"/>
    </location>
</feature>
<dbReference type="InterPro" id="IPR002355">
    <property type="entry name" value="Cu_oxidase_Cu_BS"/>
</dbReference>
<dbReference type="PANTHER" id="PTHR11709:SF517">
    <property type="entry name" value="LACCASE"/>
    <property type="match status" value="1"/>
</dbReference>
<dbReference type="KEGG" id="rarg:115726360"/>
<keyword evidence="10 13" id="KW-0186">Copper</keyword>
<evidence type="ECO:0000256" key="8">
    <source>
        <dbReference type="ARBA" id="ARBA00022737"/>
    </source>
</evidence>
<feature type="signal peptide" evidence="13">
    <location>
        <begin position="1"/>
        <end position="31"/>
    </location>
</feature>
<comment type="subcellular location">
    <subcellularLocation>
        <location evidence="2 13">Secreted</location>
        <location evidence="2 13">Extracellular space</location>
        <location evidence="2 13">Apoplast</location>
    </subcellularLocation>
</comment>
<feature type="domain" description="Plastocyanin-like" evidence="14">
    <location>
        <begin position="167"/>
        <end position="319"/>
    </location>
</feature>